<keyword evidence="3" id="KW-1185">Reference proteome</keyword>
<dbReference type="AlphaFoldDB" id="A0A9P7RI49"/>
<evidence type="ECO:0000313" key="3">
    <source>
        <dbReference type="Proteomes" id="UP000699042"/>
    </source>
</evidence>
<protein>
    <submittedName>
        <fullName evidence="2">Carboxylesterase</fullName>
    </submittedName>
</protein>
<proteinExistence type="predicted"/>
<evidence type="ECO:0000256" key="1">
    <source>
        <dbReference type="SAM" id="MobiDB-lite"/>
    </source>
</evidence>
<gene>
    <name evidence="2" type="ORF">JMJ77_006117</name>
</gene>
<feature type="region of interest" description="Disordered" evidence="1">
    <location>
        <begin position="1"/>
        <end position="43"/>
    </location>
</feature>
<dbReference type="EMBL" id="JAESDN010000001">
    <property type="protein sequence ID" value="KAG7058746.1"/>
    <property type="molecule type" value="Genomic_DNA"/>
</dbReference>
<feature type="region of interest" description="Disordered" evidence="1">
    <location>
        <begin position="103"/>
        <end position="123"/>
    </location>
</feature>
<comment type="caution">
    <text evidence="2">The sequence shown here is derived from an EMBL/GenBank/DDBJ whole genome shotgun (WGS) entry which is preliminary data.</text>
</comment>
<accession>A0A9P7RI49</accession>
<organism evidence="2 3">
    <name type="scientific">Colletotrichum scovillei</name>
    <dbReference type="NCBI Taxonomy" id="1209932"/>
    <lineage>
        <taxon>Eukaryota</taxon>
        <taxon>Fungi</taxon>
        <taxon>Dikarya</taxon>
        <taxon>Ascomycota</taxon>
        <taxon>Pezizomycotina</taxon>
        <taxon>Sordariomycetes</taxon>
        <taxon>Hypocreomycetidae</taxon>
        <taxon>Glomerellales</taxon>
        <taxon>Glomerellaceae</taxon>
        <taxon>Colletotrichum</taxon>
        <taxon>Colletotrichum acutatum species complex</taxon>
    </lineage>
</organism>
<evidence type="ECO:0000313" key="2">
    <source>
        <dbReference type="EMBL" id="KAG7058746.1"/>
    </source>
</evidence>
<sequence length="150" mass="15645">MSSSVLIGPPFGPLPWPNAEPSSELDPIRMGTFTKSPRSSCDVAKSARKSPSFMGMKLKGDVVAFSTALNSSRALYRLLSADSGSARGDVADKEVVVGLVGSGVEATDHAGDEPSEAGLGSRASEEAVIPSLKMPVLAQRHSQHLSSHQI</sequence>
<name>A0A9P7RI49_9PEZI</name>
<reference evidence="2" key="1">
    <citation type="submission" date="2021-05" db="EMBL/GenBank/DDBJ databases">
        <title>Comparative genomics of three Colletotrichum scovillei strains and genetic complementation revealed genes involved fungal growth and virulence on chili pepper.</title>
        <authorList>
            <person name="Hsieh D.-K."/>
            <person name="Chuang S.-C."/>
            <person name="Chen C.-Y."/>
            <person name="Chao Y.-T."/>
            <person name="Lu M.-Y.J."/>
            <person name="Lee M.-H."/>
            <person name="Shih M.-C."/>
        </authorList>
    </citation>
    <scope>NUCLEOTIDE SEQUENCE</scope>
    <source>
        <strain evidence="2">Coll-153</strain>
    </source>
</reference>
<dbReference type="Proteomes" id="UP000699042">
    <property type="component" value="Unassembled WGS sequence"/>
</dbReference>